<organism evidence="2 3">
    <name type="scientific">Aduncisulcus paluster</name>
    <dbReference type="NCBI Taxonomy" id="2918883"/>
    <lineage>
        <taxon>Eukaryota</taxon>
        <taxon>Metamonada</taxon>
        <taxon>Carpediemonas-like organisms</taxon>
        <taxon>Aduncisulcus</taxon>
    </lineage>
</organism>
<evidence type="ECO:0000256" key="1">
    <source>
        <dbReference type="SAM" id="MobiDB-lite"/>
    </source>
</evidence>
<feature type="compositionally biased region" description="Low complexity" evidence="1">
    <location>
        <begin position="370"/>
        <end position="390"/>
    </location>
</feature>
<dbReference type="Proteomes" id="UP001057375">
    <property type="component" value="Unassembled WGS sequence"/>
</dbReference>
<proteinExistence type="predicted"/>
<evidence type="ECO:0000313" key="2">
    <source>
        <dbReference type="EMBL" id="GKT31470.1"/>
    </source>
</evidence>
<feature type="region of interest" description="Disordered" evidence="1">
    <location>
        <begin position="109"/>
        <end position="128"/>
    </location>
</feature>
<feature type="region of interest" description="Disordered" evidence="1">
    <location>
        <begin position="343"/>
        <end position="390"/>
    </location>
</feature>
<keyword evidence="3" id="KW-1185">Reference proteome</keyword>
<evidence type="ECO:0000313" key="3">
    <source>
        <dbReference type="Proteomes" id="UP001057375"/>
    </source>
</evidence>
<gene>
    <name evidence="2" type="ORF">ADUPG1_005900</name>
</gene>
<protein>
    <submittedName>
        <fullName evidence="2">Uncharacterized protein</fullName>
    </submittedName>
</protein>
<comment type="caution">
    <text evidence="2">The sequence shown here is derived from an EMBL/GenBank/DDBJ whole genome shotgun (WGS) entry which is preliminary data.</text>
</comment>
<name>A0ABQ5KFZ7_9EUKA</name>
<dbReference type="EMBL" id="BQXS01009683">
    <property type="protein sequence ID" value="GKT31470.1"/>
    <property type="molecule type" value="Genomic_DNA"/>
</dbReference>
<feature type="compositionally biased region" description="Polar residues" evidence="1">
    <location>
        <begin position="343"/>
        <end position="369"/>
    </location>
</feature>
<sequence length="390" mass="43333">MFSSIFRYQKPVYIIYSCYTFLCLLFDHRTSDVIAVEDDDAHINVLTYNGVKIASIQIESSDSDGKSGGLYDVSSEVISPSSREFIYSEEDLHEDYNILDNTTQLSPLQPWAASEDPTTKPTLRDNPKHVSKSSIQCIIPKTEKDSKETVSGILDHLQHLETMRSQLKHSSQSCYDISDYSSQMTPFRSFSSFRSSCSSLPSDTASPTQFASSAPSFSPVIPSNVHSPFIYNVTPFLVPVSCPLLWNLCPTSIRVWENVCAFIFDACSEIKLAGSLVKQWEESKGGNNKIIIRKEEEEEGELPSTIISLKRLELNTARESIYCEIEKQKQQLHQTHHSVSSAKTSIIGSHQTHSHDGYNSTNTYGSDAQSSSSSSSSSSSASFSSPFLCD</sequence>
<accession>A0ABQ5KFZ7</accession>
<reference evidence="2" key="1">
    <citation type="submission" date="2022-03" db="EMBL/GenBank/DDBJ databases">
        <title>Draft genome sequence of Aduncisulcus paluster, a free-living microaerophilic Fornicata.</title>
        <authorList>
            <person name="Yuyama I."/>
            <person name="Kume K."/>
            <person name="Tamura T."/>
            <person name="Inagaki Y."/>
            <person name="Hashimoto T."/>
        </authorList>
    </citation>
    <scope>NUCLEOTIDE SEQUENCE</scope>
    <source>
        <strain evidence="2">NY0171</strain>
    </source>
</reference>